<evidence type="ECO:0000313" key="2">
    <source>
        <dbReference type="Proteomes" id="UP000199531"/>
    </source>
</evidence>
<keyword evidence="2" id="KW-1185">Reference proteome</keyword>
<organism evidence="1 2">
    <name type="scientific">Brachymonas denitrificans DSM 15123</name>
    <dbReference type="NCBI Taxonomy" id="1121117"/>
    <lineage>
        <taxon>Bacteria</taxon>
        <taxon>Pseudomonadati</taxon>
        <taxon>Pseudomonadota</taxon>
        <taxon>Betaproteobacteria</taxon>
        <taxon>Burkholderiales</taxon>
        <taxon>Comamonadaceae</taxon>
        <taxon>Brachymonas</taxon>
    </lineage>
</organism>
<dbReference type="EMBL" id="FOCW01000006">
    <property type="protein sequence ID" value="SEN76536.1"/>
    <property type="molecule type" value="Genomic_DNA"/>
</dbReference>
<reference evidence="1 2" key="1">
    <citation type="submission" date="2016-10" db="EMBL/GenBank/DDBJ databases">
        <authorList>
            <person name="de Groot N.N."/>
        </authorList>
    </citation>
    <scope>NUCLEOTIDE SEQUENCE [LARGE SCALE GENOMIC DNA]</scope>
    <source>
        <strain evidence="1 2">DSM 15123</strain>
    </source>
</reference>
<dbReference type="Proteomes" id="UP000199531">
    <property type="component" value="Unassembled WGS sequence"/>
</dbReference>
<proteinExistence type="predicted"/>
<accession>A0A1H8J8A3</accession>
<dbReference type="AlphaFoldDB" id="A0A1H8J8A3"/>
<name>A0A1H8J8A3_9BURK</name>
<dbReference type="RefSeq" id="WP_091817298.1">
    <property type="nucleotide sequence ID" value="NZ_FOCW01000006.1"/>
</dbReference>
<protein>
    <submittedName>
        <fullName evidence="1">Uncharacterized protein</fullName>
    </submittedName>
</protein>
<gene>
    <name evidence="1" type="ORF">SAMN02745977_01974</name>
</gene>
<evidence type="ECO:0000313" key="1">
    <source>
        <dbReference type="EMBL" id="SEN76536.1"/>
    </source>
</evidence>
<sequence length="59" mass="6649">MNLAYASLPYADLHAAAAPEREEYLHGRPHRLRAMRAVWVCNPESGVMECSWVSHGLRA</sequence>